<evidence type="ECO:0000313" key="17">
    <source>
        <dbReference type="Proteomes" id="UP001257914"/>
    </source>
</evidence>
<evidence type="ECO:0000256" key="11">
    <source>
        <dbReference type="ARBA" id="ARBA00047851"/>
    </source>
</evidence>
<keyword evidence="2 13" id="KW-0808">Transferase</keyword>
<dbReference type="NCBIfam" id="TIGR00693">
    <property type="entry name" value="thiE"/>
    <property type="match status" value="1"/>
</dbReference>
<evidence type="ECO:0000256" key="9">
    <source>
        <dbReference type="ARBA" id="ARBA00023268"/>
    </source>
</evidence>
<dbReference type="NCBIfam" id="NF002904">
    <property type="entry name" value="PRK03512.1"/>
    <property type="match status" value="1"/>
</dbReference>
<dbReference type="Proteomes" id="UP001257914">
    <property type="component" value="Unassembled WGS sequence"/>
</dbReference>
<dbReference type="InterPro" id="IPR036206">
    <property type="entry name" value="ThiamineP_synth_sf"/>
</dbReference>
<feature type="binding site" evidence="13">
    <location>
        <position position="447"/>
    </location>
    <ligand>
        <name>4-amino-2-methyl-5-(diphosphooxymethyl)pyrimidine</name>
        <dbReference type="ChEBI" id="CHEBI:57841"/>
    </ligand>
</feature>
<dbReference type="Pfam" id="PF02581">
    <property type="entry name" value="TMP-TENI"/>
    <property type="match status" value="1"/>
</dbReference>
<comment type="catalytic activity">
    <reaction evidence="12 13">
        <text>2-[(2R,5Z)-2-carboxy-4-methylthiazol-5(2H)-ylidene]ethyl phosphate + 4-amino-2-methyl-5-(diphosphooxymethyl)pyrimidine + 2 H(+) = thiamine phosphate + CO2 + diphosphate</text>
        <dbReference type="Rhea" id="RHEA:47844"/>
        <dbReference type="ChEBI" id="CHEBI:15378"/>
        <dbReference type="ChEBI" id="CHEBI:16526"/>
        <dbReference type="ChEBI" id="CHEBI:33019"/>
        <dbReference type="ChEBI" id="CHEBI:37575"/>
        <dbReference type="ChEBI" id="CHEBI:57841"/>
        <dbReference type="ChEBI" id="CHEBI:62899"/>
        <dbReference type="EC" id="2.5.1.3"/>
    </reaction>
</comment>
<dbReference type="CDD" id="cd00564">
    <property type="entry name" value="TMP_TenI"/>
    <property type="match status" value="1"/>
</dbReference>
<evidence type="ECO:0000256" key="12">
    <source>
        <dbReference type="ARBA" id="ARBA00047883"/>
    </source>
</evidence>
<dbReference type="SUPFAM" id="SSF53613">
    <property type="entry name" value="Ribokinase-like"/>
    <property type="match status" value="1"/>
</dbReference>
<keyword evidence="5" id="KW-0418">Kinase</keyword>
<comment type="catalytic activity">
    <reaction evidence="11 13">
        <text>2-(2-carboxy-4-methylthiazol-5-yl)ethyl phosphate + 4-amino-2-methyl-5-(diphosphooxymethyl)pyrimidine + 2 H(+) = thiamine phosphate + CO2 + diphosphate</text>
        <dbReference type="Rhea" id="RHEA:47848"/>
        <dbReference type="ChEBI" id="CHEBI:15378"/>
        <dbReference type="ChEBI" id="CHEBI:16526"/>
        <dbReference type="ChEBI" id="CHEBI:33019"/>
        <dbReference type="ChEBI" id="CHEBI:37575"/>
        <dbReference type="ChEBI" id="CHEBI:57841"/>
        <dbReference type="ChEBI" id="CHEBI:62890"/>
        <dbReference type="EC" id="2.5.1.3"/>
    </reaction>
</comment>
<dbReference type="GO" id="GO:0004789">
    <property type="term" value="F:thiamine-phosphate diphosphorylase activity"/>
    <property type="evidence" value="ECO:0007669"/>
    <property type="project" value="UniProtKB-EC"/>
</dbReference>
<gene>
    <name evidence="13 16" type="primary">thiE</name>
    <name evidence="16" type="ORF">RT723_13885</name>
</gene>
<keyword evidence="6" id="KW-0067">ATP-binding</keyword>
<feature type="binding site" evidence="13">
    <location>
        <position position="418"/>
    </location>
    <ligand>
        <name>4-amino-2-methyl-5-(diphosphooxymethyl)pyrimidine</name>
        <dbReference type="ChEBI" id="CHEBI:57841"/>
    </ligand>
</feature>
<evidence type="ECO:0000256" key="2">
    <source>
        <dbReference type="ARBA" id="ARBA00022679"/>
    </source>
</evidence>
<dbReference type="Pfam" id="PF08543">
    <property type="entry name" value="Phos_pyr_kin"/>
    <property type="match status" value="1"/>
</dbReference>
<feature type="binding site" evidence="13">
    <location>
        <begin position="444"/>
        <end position="446"/>
    </location>
    <ligand>
        <name>2-[(2R,5Z)-2-carboxy-4-methylthiazol-5(2H)-ylidene]ethyl phosphate</name>
        <dbReference type="ChEBI" id="CHEBI:62899"/>
    </ligand>
</feature>
<dbReference type="InterPro" id="IPR004399">
    <property type="entry name" value="HMP/HMP-P_kinase_dom"/>
</dbReference>
<keyword evidence="3 13" id="KW-0479">Metal-binding</keyword>
<keyword evidence="8 13" id="KW-0784">Thiamine biosynthesis</keyword>
<accession>A0ABU3R328</accession>
<evidence type="ECO:0000256" key="7">
    <source>
        <dbReference type="ARBA" id="ARBA00022842"/>
    </source>
</evidence>
<feature type="binding site" evidence="13">
    <location>
        <position position="380"/>
    </location>
    <ligand>
        <name>Mg(2+)</name>
        <dbReference type="ChEBI" id="CHEBI:18420"/>
    </ligand>
</feature>
<dbReference type="InterPro" id="IPR022998">
    <property type="entry name" value="ThiamineP_synth_TenI"/>
</dbReference>
<comment type="similarity">
    <text evidence="13">Belongs to the thiamine-phosphate synthase family.</text>
</comment>
<comment type="caution">
    <text evidence="16">The sequence shown here is derived from an EMBL/GenBank/DDBJ whole genome shotgun (WGS) entry which is preliminary data.</text>
</comment>
<comment type="pathway">
    <text evidence="1 13">Cofactor biosynthesis; thiamine diphosphate biosynthesis; thiamine phosphate from 4-amino-2-methyl-5-diphosphomethylpyrimidine and 4-methyl-5-(2-phosphoethyl)-thiazole: step 1/1.</text>
</comment>
<dbReference type="EC" id="2.5.1.3" evidence="13"/>
<dbReference type="Gene3D" id="3.40.1190.20">
    <property type="match status" value="1"/>
</dbReference>
<keyword evidence="4" id="KW-0547">Nucleotide-binding</keyword>
<evidence type="ECO:0000256" key="3">
    <source>
        <dbReference type="ARBA" id="ARBA00022723"/>
    </source>
</evidence>
<feature type="binding site" evidence="13">
    <location>
        <position position="476"/>
    </location>
    <ligand>
        <name>2-[(2R,5Z)-2-carboxy-4-methylthiazol-5(2H)-ylidene]ethyl phosphate</name>
        <dbReference type="ChEBI" id="CHEBI:62899"/>
    </ligand>
</feature>
<evidence type="ECO:0000256" key="5">
    <source>
        <dbReference type="ARBA" id="ARBA00022777"/>
    </source>
</evidence>
<reference evidence="16 17" key="1">
    <citation type="submission" date="2023-10" db="EMBL/GenBank/DDBJ databases">
        <title>Psychrosphaera aquimaarina strain SW33 isolated from seawater.</title>
        <authorList>
            <person name="Bayburt H."/>
            <person name="Kim J.M."/>
            <person name="Choi B.J."/>
            <person name="Jeon C.O."/>
        </authorList>
    </citation>
    <scope>NUCLEOTIDE SEQUENCE [LARGE SCALE GENOMIC DNA]</scope>
    <source>
        <strain evidence="16 17">KCTC 52743</strain>
    </source>
</reference>
<keyword evidence="9" id="KW-0511">Multifunctional enzyme</keyword>
<dbReference type="InterPro" id="IPR034291">
    <property type="entry name" value="TMP_synthase"/>
</dbReference>
<dbReference type="PANTHER" id="PTHR20858">
    <property type="entry name" value="PHOSPHOMETHYLPYRIMIDINE KINASE"/>
    <property type="match status" value="1"/>
</dbReference>
<evidence type="ECO:0000256" key="13">
    <source>
        <dbReference type="HAMAP-Rule" id="MF_00097"/>
    </source>
</evidence>
<dbReference type="CDD" id="cd01169">
    <property type="entry name" value="HMPP_kinase"/>
    <property type="match status" value="1"/>
</dbReference>
<evidence type="ECO:0000256" key="6">
    <source>
        <dbReference type="ARBA" id="ARBA00022840"/>
    </source>
</evidence>
<feature type="binding site" evidence="13">
    <location>
        <begin position="496"/>
        <end position="497"/>
    </location>
    <ligand>
        <name>2-[(2R,5Z)-2-carboxy-4-methylthiazol-5(2H)-ylidene]ethyl phosphate</name>
        <dbReference type="ChEBI" id="CHEBI:62899"/>
    </ligand>
</feature>
<dbReference type="HAMAP" id="MF_00097">
    <property type="entry name" value="TMP_synthase"/>
    <property type="match status" value="1"/>
</dbReference>
<evidence type="ECO:0000313" key="16">
    <source>
        <dbReference type="EMBL" id="MDU0114063.1"/>
    </source>
</evidence>
<name>A0ABU3R328_9GAMM</name>
<dbReference type="EMBL" id="JAWCUA010000010">
    <property type="protein sequence ID" value="MDU0114063.1"/>
    <property type="molecule type" value="Genomic_DNA"/>
</dbReference>
<evidence type="ECO:0000256" key="1">
    <source>
        <dbReference type="ARBA" id="ARBA00005165"/>
    </source>
</evidence>
<comment type="catalytic activity">
    <reaction evidence="10 13">
        <text>4-methyl-5-(2-phosphooxyethyl)-thiazole + 4-amino-2-methyl-5-(diphosphooxymethyl)pyrimidine + H(+) = thiamine phosphate + diphosphate</text>
        <dbReference type="Rhea" id="RHEA:22328"/>
        <dbReference type="ChEBI" id="CHEBI:15378"/>
        <dbReference type="ChEBI" id="CHEBI:33019"/>
        <dbReference type="ChEBI" id="CHEBI:37575"/>
        <dbReference type="ChEBI" id="CHEBI:57841"/>
        <dbReference type="ChEBI" id="CHEBI:58296"/>
        <dbReference type="EC" id="2.5.1.3"/>
    </reaction>
</comment>
<evidence type="ECO:0000256" key="8">
    <source>
        <dbReference type="ARBA" id="ARBA00022977"/>
    </source>
</evidence>
<comment type="function">
    <text evidence="13">Condenses 4-methyl-5-(beta-hydroxyethyl)thiazole monophosphate (THZ-P) and 2-methyl-4-amino-5-hydroxymethyl pyrimidine pyrophosphate (HMP-PP) to form thiamine monophosphate (TMP).</text>
</comment>
<proteinExistence type="inferred from homology"/>
<dbReference type="InterPro" id="IPR029056">
    <property type="entry name" value="Ribokinase-like"/>
</dbReference>
<evidence type="ECO:0000256" key="10">
    <source>
        <dbReference type="ARBA" id="ARBA00047334"/>
    </source>
</evidence>
<keyword evidence="7 13" id="KW-0460">Magnesium</keyword>
<feature type="domain" description="Thiamine phosphate synthase/TenI" evidence="14">
    <location>
        <begin position="330"/>
        <end position="499"/>
    </location>
</feature>
<feature type="binding site" evidence="13">
    <location>
        <begin position="347"/>
        <end position="351"/>
    </location>
    <ligand>
        <name>4-amino-2-methyl-5-(diphosphooxymethyl)pyrimidine</name>
        <dbReference type="ChEBI" id="CHEBI:57841"/>
    </ligand>
</feature>
<dbReference type="InterPro" id="IPR013749">
    <property type="entry name" value="PM/HMP-P_kinase-1"/>
</dbReference>
<dbReference type="PANTHER" id="PTHR20858:SF17">
    <property type="entry name" value="HYDROXYMETHYLPYRIMIDINE_PHOSPHOMETHYLPYRIMIDINE KINASE THI20-RELATED"/>
    <property type="match status" value="1"/>
</dbReference>
<feature type="binding site" evidence="13">
    <location>
        <position position="399"/>
    </location>
    <ligand>
        <name>Mg(2+)</name>
        <dbReference type="ChEBI" id="CHEBI:18420"/>
    </ligand>
</feature>
<dbReference type="Gene3D" id="3.20.20.70">
    <property type="entry name" value="Aldolase class I"/>
    <property type="match status" value="1"/>
</dbReference>
<dbReference type="RefSeq" id="WP_315947661.1">
    <property type="nucleotide sequence ID" value="NZ_JAWCUA010000010.1"/>
</dbReference>
<dbReference type="InterPro" id="IPR013785">
    <property type="entry name" value="Aldolase_TIM"/>
</dbReference>
<dbReference type="NCBIfam" id="TIGR00097">
    <property type="entry name" value="HMP-P_kinase"/>
    <property type="match status" value="1"/>
</dbReference>
<evidence type="ECO:0000259" key="15">
    <source>
        <dbReference type="Pfam" id="PF08543"/>
    </source>
</evidence>
<evidence type="ECO:0000256" key="4">
    <source>
        <dbReference type="ARBA" id="ARBA00022741"/>
    </source>
</evidence>
<keyword evidence="17" id="KW-1185">Reference proteome</keyword>
<feature type="domain" description="Pyridoxamine kinase/Phosphomethylpyrimidine kinase" evidence="15">
    <location>
        <begin position="17"/>
        <end position="255"/>
    </location>
</feature>
<protein>
    <recommendedName>
        <fullName evidence="13">Thiamine-phosphate synthase</fullName>
        <shortName evidence="13">TP synthase</shortName>
        <shortName evidence="13">TPS</shortName>
        <ecNumber evidence="13">2.5.1.3</ecNumber>
    </recommendedName>
    <alternativeName>
        <fullName evidence="13">Thiamine-phosphate pyrophosphorylase</fullName>
        <shortName evidence="13">TMP pyrophosphorylase</shortName>
        <shortName evidence="13">TMP-PPase</shortName>
    </alternativeName>
</protein>
<sequence>MEQTNNKAVVWTIAGSDCSGGAGIQADTKTIHNLGAEVCSVITAVTAQNSFGVEAINPMPEDVILSQIKALEQVKPASVIKIGLLANNQQVELVAAQITRFNQEWTTKPYIIYDPVAVASNGGDLTEDDILPTIKERLLPLVDLITPNGKELQKLTGVFAFSWDCLTTAAQKILALGVTATIIKGGHIKIADNKSIDFCTNGQHSYWLSSNRINTENSHGTGCTFASALAALIAQGYALKDAFVIAKAYINQGLDKVKSHQHCQDAIWQGAWPNNINHYPEVLVKGSTLATDIDWFAETSQGESSHKVNDFDSGFSSVDINNFGLYPVVDSLDWLERLLKTGVKLIQYREKKLVGDDLEQSIVKAIALGNQYNAMLFINDHWQLAIKHKAYGVHLGQEDIEQAELTNIKQAGLRLGISTHGHYELLKIKQYKPSYLAIGAIFPTKTKDMTGQIQGVKTLTDLVKLTPDIPTVAIGGISLNRASAVLTSQVNSIAVVTAITEAPDPESVIQQFQQLIQTRKNREHHA</sequence>
<evidence type="ECO:0000259" key="14">
    <source>
        <dbReference type="Pfam" id="PF02581"/>
    </source>
</evidence>
<dbReference type="SUPFAM" id="SSF51391">
    <property type="entry name" value="Thiamin phosphate synthase"/>
    <property type="match status" value="1"/>
</dbReference>
<comment type="cofactor">
    <cofactor evidence="13">
        <name>Mg(2+)</name>
        <dbReference type="ChEBI" id="CHEBI:18420"/>
    </cofactor>
    <text evidence="13">Binds 1 Mg(2+) ion per subunit.</text>
</comment>
<feature type="binding site" evidence="13">
    <location>
        <position position="379"/>
    </location>
    <ligand>
        <name>4-amino-2-methyl-5-(diphosphooxymethyl)pyrimidine</name>
        <dbReference type="ChEBI" id="CHEBI:57841"/>
    </ligand>
</feature>
<organism evidence="16 17">
    <name type="scientific">Psychrosphaera aquimarina</name>
    <dbReference type="NCBI Taxonomy" id="2044854"/>
    <lineage>
        <taxon>Bacteria</taxon>
        <taxon>Pseudomonadati</taxon>
        <taxon>Pseudomonadota</taxon>
        <taxon>Gammaproteobacteria</taxon>
        <taxon>Alteromonadales</taxon>
        <taxon>Pseudoalteromonadaceae</taxon>
        <taxon>Psychrosphaera</taxon>
    </lineage>
</organism>